<evidence type="ECO:0000313" key="2">
    <source>
        <dbReference type="EMBL" id="RTQ37318.1"/>
    </source>
</evidence>
<sequence>MNTNFATPAASGRSFFKTTRCACAVALLISLGACGGGGGGGGGGFAGFPAAGGSSNPPASDPPAASAPVTFSGTAASGLPLVGTVTVKDAKGATKTEPLVDGNYKIDVSGMTAPFVFRAEGTVAGERVVIHSAATAADVNGTINITPLTDLVVANIAGRLASQYFDGGEFASLSADELKAESDALKAKLLPVLQAMGVDASIDLLRTAFTPLSSALDKALDVLRVSVDPATNVATITNIVTQQQISDDLAVKAAAEPAAAPMSGSGMDTAADDIVAIRKVLADFVGKFATGLPAPSQLLSLMTDGTNPVTGTYGFRFSDLSASQFANETATDTSLVGASFTDVVIQRINYTIDANNTSPRAYVEFTHKDKNGIAFSNTQGMQIVKGTDGAWRLRGDGRVLDINPHMHATKEKATGCVSSSLQFEIQDTNTSNSGNVASVVVTGPGLPAGGLRHVRPSGGGAWPIDGSSTYNYYYLTSNCAGLPNAGLGDSAIAALPATPEYTFTAYESDGTTVAKFNGFDIIYRHRFHGRPLTLAETAAVSYPAFSTTPALSSYVGGSDFAISATGLNAGFAAQFFLNLMAGPSAGATDRADVAPSATGTASKTFNLPAQGSVYYRNMFVSTYDSNWREIVLRDNTTAE</sequence>
<protein>
    <recommendedName>
        <fullName evidence="4">Carboxypeptidase regulatory-like domain-containing protein</fullName>
    </recommendedName>
</protein>
<dbReference type="Proteomes" id="UP000267418">
    <property type="component" value="Unassembled WGS sequence"/>
</dbReference>
<feature type="chain" id="PRO_5019408157" description="Carboxypeptidase regulatory-like domain-containing protein" evidence="1">
    <location>
        <begin position="36"/>
        <end position="639"/>
    </location>
</feature>
<dbReference type="OrthoDB" id="5401381at2"/>
<dbReference type="RefSeq" id="WP_126469069.1">
    <property type="nucleotide sequence ID" value="NZ_RXOE01000001.1"/>
</dbReference>
<gene>
    <name evidence="2" type="ORF">EJP69_06195</name>
</gene>
<evidence type="ECO:0000256" key="1">
    <source>
        <dbReference type="SAM" id="SignalP"/>
    </source>
</evidence>
<accession>A0A431TTF2</accession>
<dbReference type="AlphaFoldDB" id="A0A431TTF2"/>
<proteinExistence type="predicted"/>
<evidence type="ECO:0008006" key="4">
    <source>
        <dbReference type="Google" id="ProtNLM"/>
    </source>
</evidence>
<feature type="signal peptide" evidence="1">
    <location>
        <begin position="1"/>
        <end position="35"/>
    </location>
</feature>
<reference evidence="2 3" key="1">
    <citation type="submission" date="2018-12" db="EMBL/GenBank/DDBJ databases">
        <title>The genome of Variovorax gossypii DSM 100435.</title>
        <authorList>
            <person name="Gao J."/>
            <person name="Sun J."/>
        </authorList>
    </citation>
    <scope>NUCLEOTIDE SEQUENCE [LARGE SCALE GENOMIC DNA]</scope>
    <source>
        <strain evidence="2 3">DSM 100435</strain>
    </source>
</reference>
<dbReference type="EMBL" id="RXOE01000001">
    <property type="protein sequence ID" value="RTQ37318.1"/>
    <property type="molecule type" value="Genomic_DNA"/>
</dbReference>
<keyword evidence="3" id="KW-1185">Reference proteome</keyword>
<keyword evidence="1" id="KW-0732">Signal</keyword>
<evidence type="ECO:0000313" key="3">
    <source>
        <dbReference type="Proteomes" id="UP000267418"/>
    </source>
</evidence>
<organism evidence="2 3">
    <name type="scientific">Variovorax gossypii</name>
    <dbReference type="NCBI Taxonomy" id="1679495"/>
    <lineage>
        <taxon>Bacteria</taxon>
        <taxon>Pseudomonadati</taxon>
        <taxon>Pseudomonadota</taxon>
        <taxon>Betaproteobacteria</taxon>
        <taxon>Burkholderiales</taxon>
        <taxon>Comamonadaceae</taxon>
        <taxon>Variovorax</taxon>
    </lineage>
</organism>
<comment type="caution">
    <text evidence="2">The sequence shown here is derived from an EMBL/GenBank/DDBJ whole genome shotgun (WGS) entry which is preliminary data.</text>
</comment>
<name>A0A431TTF2_9BURK</name>